<name>A0A4D9D8Y3_9STRA</name>
<organism evidence="1 2">
    <name type="scientific">Nannochloropsis salina CCMP1776</name>
    <dbReference type="NCBI Taxonomy" id="1027361"/>
    <lineage>
        <taxon>Eukaryota</taxon>
        <taxon>Sar</taxon>
        <taxon>Stramenopiles</taxon>
        <taxon>Ochrophyta</taxon>
        <taxon>Eustigmatophyceae</taxon>
        <taxon>Eustigmatales</taxon>
        <taxon>Monodopsidaceae</taxon>
        <taxon>Microchloropsis</taxon>
        <taxon>Microchloropsis salina</taxon>
    </lineage>
</organism>
<gene>
    <name evidence="1" type="ORF">NSK_002110</name>
</gene>
<dbReference type="EMBL" id="SDOX01000008">
    <property type="protein sequence ID" value="TFJ86453.1"/>
    <property type="molecule type" value="Genomic_DNA"/>
</dbReference>
<dbReference type="AlphaFoldDB" id="A0A4D9D8Y3"/>
<evidence type="ECO:0000313" key="1">
    <source>
        <dbReference type="EMBL" id="TFJ86453.1"/>
    </source>
</evidence>
<reference evidence="1 2" key="1">
    <citation type="submission" date="2019-01" db="EMBL/GenBank/DDBJ databases">
        <title>Nuclear Genome Assembly of the Microalgal Biofuel strain Nannochloropsis salina CCMP1776.</title>
        <authorList>
            <person name="Hovde B."/>
        </authorList>
    </citation>
    <scope>NUCLEOTIDE SEQUENCE [LARGE SCALE GENOMIC DNA]</scope>
    <source>
        <strain evidence="1 2">CCMP1776</strain>
    </source>
</reference>
<protein>
    <submittedName>
        <fullName evidence="1">Uncharacterized protein</fullName>
    </submittedName>
</protein>
<dbReference type="OrthoDB" id="185024at2759"/>
<proteinExistence type="predicted"/>
<sequence length="538" mass="58022">MTSGQSNLAANVAAMSGLEGFDVVIVCCSGEKQADYWQSRLMTVRGQVLPATCKVLAVFEDWAGDGAGNGFGTLYAYQNAMTKAKSLYNGYDLHADMLAKKVSVGLYHTAGKGTRLAPLPGAENNNKPGVKLPATLSVGGEQVPMTILEAVLKQTGVYAPMRKGRLSVFWGDQVFVPTVPVAAYMPTHHADILCSLGPMPSAEEWEAKGLDKYGLIAVNADGEAAQIEKVKHATARALLANFGEVTRVGVSLGSFSLSAYLLVAFLDEFQKELTEKTAKLDTDPGMWMALTLSKDSYIQLLKAKGTPAAVSGPHFDRMHAMVARFRATTEGARGLFGAVDIGQGAYWWDYGQLKLYFANNISVTHTDEESRLYRAFLGVPESRRTHAKIAEVVDVDPWSVISAARVDEGTIKQSVLTNVSAVSVEAEGAVLVNVTARKVVAGRGAVLYNVVDESEEGLVLGPKEVLVGVFDAHGKQQLMTSSFENDGGVWWKKEIRDGQPSFEAVYLANRDVDVALVEATARDMHATLRNAMFSDKQV</sequence>
<accession>A0A4D9D8Y3</accession>
<comment type="caution">
    <text evidence="1">The sequence shown here is derived from an EMBL/GenBank/DDBJ whole genome shotgun (WGS) entry which is preliminary data.</text>
</comment>
<evidence type="ECO:0000313" key="2">
    <source>
        <dbReference type="Proteomes" id="UP000355283"/>
    </source>
</evidence>
<keyword evidence="2" id="KW-1185">Reference proteome</keyword>
<dbReference type="Proteomes" id="UP000355283">
    <property type="component" value="Unassembled WGS sequence"/>
</dbReference>